<comment type="caution">
    <text evidence="1">The sequence shown here is derived from an EMBL/GenBank/DDBJ whole genome shotgun (WGS) entry which is preliminary data.</text>
</comment>
<feature type="non-terminal residue" evidence="1">
    <location>
        <position position="51"/>
    </location>
</feature>
<reference evidence="1" key="1">
    <citation type="submission" date="2022-07" db="EMBL/GenBank/DDBJ databases">
        <title>Phylogenomic reconstructions and comparative analyses of Kickxellomycotina fungi.</title>
        <authorList>
            <person name="Reynolds N.K."/>
            <person name="Stajich J.E."/>
            <person name="Barry K."/>
            <person name="Grigoriev I.V."/>
            <person name="Crous P."/>
            <person name="Smith M.E."/>
        </authorList>
    </citation>
    <scope>NUCLEOTIDE SEQUENCE</scope>
    <source>
        <strain evidence="1">Benny 63K</strain>
    </source>
</reference>
<evidence type="ECO:0000313" key="2">
    <source>
        <dbReference type="Proteomes" id="UP001150581"/>
    </source>
</evidence>
<evidence type="ECO:0000313" key="1">
    <source>
        <dbReference type="EMBL" id="KAJ1893685.1"/>
    </source>
</evidence>
<name>A0ACC1IHZ2_9FUNG</name>
<accession>A0ACC1IHZ2</accession>
<dbReference type="EMBL" id="JANBPG010000800">
    <property type="protein sequence ID" value="KAJ1893685.1"/>
    <property type="molecule type" value="Genomic_DNA"/>
</dbReference>
<keyword evidence="2" id="KW-1185">Reference proteome</keyword>
<dbReference type="Proteomes" id="UP001150581">
    <property type="component" value="Unassembled WGS sequence"/>
</dbReference>
<organism evidence="1 2">
    <name type="scientific">Kickxella alabastrina</name>
    <dbReference type="NCBI Taxonomy" id="61397"/>
    <lineage>
        <taxon>Eukaryota</taxon>
        <taxon>Fungi</taxon>
        <taxon>Fungi incertae sedis</taxon>
        <taxon>Zoopagomycota</taxon>
        <taxon>Kickxellomycotina</taxon>
        <taxon>Kickxellomycetes</taxon>
        <taxon>Kickxellales</taxon>
        <taxon>Kickxellaceae</taxon>
        <taxon>Kickxella</taxon>
    </lineage>
</organism>
<sequence length="51" mass="5579">MDMGMPIVDGDEATRMIKSTYNANKEIPIIGMVVYEGEATEALYDGTIVKP</sequence>
<protein>
    <submittedName>
        <fullName evidence="1">Uncharacterized protein</fullName>
    </submittedName>
</protein>
<gene>
    <name evidence="1" type="ORF">LPJ66_005607</name>
</gene>
<proteinExistence type="predicted"/>